<evidence type="ECO:0000313" key="1">
    <source>
        <dbReference type="EMBL" id="AZN38699.1"/>
    </source>
</evidence>
<organism evidence="1 2">
    <name type="scientific">Paenibacillus albus</name>
    <dbReference type="NCBI Taxonomy" id="2495582"/>
    <lineage>
        <taxon>Bacteria</taxon>
        <taxon>Bacillati</taxon>
        <taxon>Bacillota</taxon>
        <taxon>Bacilli</taxon>
        <taxon>Bacillales</taxon>
        <taxon>Paenibacillaceae</taxon>
        <taxon>Paenibacillus</taxon>
    </lineage>
</organism>
<keyword evidence="2" id="KW-1185">Reference proteome</keyword>
<evidence type="ECO:0008006" key="3">
    <source>
        <dbReference type="Google" id="ProtNLM"/>
    </source>
</evidence>
<name>A0A3Q8X244_9BACL</name>
<dbReference type="CDD" id="cd11579">
    <property type="entry name" value="Glyco_tran_WbsX"/>
    <property type="match status" value="1"/>
</dbReference>
<dbReference type="KEGG" id="palb:EJC50_02665"/>
<dbReference type="Gene3D" id="3.20.20.80">
    <property type="entry name" value="Glycosidases"/>
    <property type="match status" value="1"/>
</dbReference>
<reference evidence="2" key="1">
    <citation type="submission" date="2018-12" db="EMBL/GenBank/DDBJ databases">
        <title>Genome sequence of Peanibacillus sp.</title>
        <authorList>
            <person name="Subramani G."/>
            <person name="Srinivasan S."/>
            <person name="Kim M.K."/>
        </authorList>
    </citation>
    <scope>NUCLEOTIDE SEQUENCE [LARGE SCALE GENOMIC DNA]</scope>
    <source>
        <strain evidence="2">18JY67-1</strain>
    </source>
</reference>
<proteinExistence type="predicted"/>
<dbReference type="AlphaFoldDB" id="A0A3Q8X244"/>
<dbReference type="EMBL" id="CP034437">
    <property type="protein sequence ID" value="AZN38699.1"/>
    <property type="molecule type" value="Genomic_DNA"/>
</dbReference>
<dbReference type="PANTHER" id="PTHR41244:SF1">
    <property type="entry name" value="GLYCOSYLTRANSFERASE"/>
    <property type="match status" value="1"/>
</dbReference>
<gene>
    <name evidence="1" type="ORF">EJC50_02665</name>
</gene>
<protein>
    <recommendedName>
        <fullName evidence="3">Glycosyl transferase</fullName>
    </recommendedName>
</protein>
<dbReference type="Proteomes" id="UP000272528">
    <property type="component" value="Chromosome"/>
</dbReference>
<dbReference type="OrthoDB" id="9816424at2"/>
<dbReference type="InterPro" id="IPR032719">
    <property type="entry name" value="WbsX"/>
</dbReference>
<accession>A0A3Q8X244</accession>
<dbReference type="Pfam" id="PF14307">
    <property type="entry name" value="Glyco_tran_WbsX"/>
    <property type="match status" value="1"/>
</dbReference>
<evidence type="ECO:0000313" key="2">
    <source>
        <dbReference type="Proteomes" id="UP000272528"/>
    </source>
</evidence>
<dbReference type="PANTHER" id="PTHR41244">
    <property type="entry name" value="RHAMNAN SYNTHESIS F"/>
    <property type="match status" value="1"/>
</dbReference>
<sequence>MNLEELERQFARGYQPMSKRYEAAVYYFPNYHVDPRNEAWHGKGWTEWELTKRATPRFEGHDQPKVPLWGYEDEANPAVMARKIDAAADHGIDAFIFDWYWYEDGPYLDRALEKGFLEAANSDRLKFALMWANHDWIDIHPAQRSKPFNVLAEGTVSRAAFTEATDHMIRTYFGRSNYWRVDGKLYFSVYEMMSLVKGLGGIDATKEALDDFRVRVREAGLGELHLNAVVWGVQILPGEERISNPVEMITALGIDSVSSYVWIHHQELPVFPETPYSEIAEKSAGDWEKFSAAYGVPYLPNVTMGWDSSPRTVQSDVYENLGYPHMSMMAGNTPEQFRQSLEQMRAFLDRDINGFKAFTINAWNEWTEGSYLEPDTKHGMAYLEAVKRVFGGAE</sequence>